<organism evidence="1 2">
    <name type="scientific">Chryseobacterium rhizoplanae</name>
    <dbReference type="NCBI Taxonomy" id="1609531"/>
    <lineage>
        <taxon>Bacteria</taxon>
        <taxon>Pseudomonadati</taxon>
        <taxon>Bacteroidota</taxon>
        <taxon>Flavobacteriia</taxon>
        <taxon>Flavobacteriales</taxon>
        <taxon>Weeksellaceae</taxon>
        <taxon>Chryseobacterium group</taxon>
        <taxon>Chryseobacterium</taxon>
    </lineage>
</organism>
<protein>
    <submittedName>
        <fullName evidence="1">Uncharacterized protein</fullName>
    </submittedName>
</protein>
<gene>
    <name evidence="1" type="ORF">SAMN06265171_101860</name>
</gene>
<dbReference type="EMBL" id="FXTC01000001">
    <property type="protein sequence ID" value="SMO44396.1"/>
    <property type="molecule type" value="Genomic_DNA"/>
</dbReference>
<evidence type="ECO:0000313" key="1">
    <source>
        <dbReference type="EMBL" id="SMO44396.1"/>
    </source>
</evidence>
<name>A0A521BBC9_9FLAO</name>
<keyword evidence="2" id="KW-1185">Reference proteome</keyword>
<dbReference type="Proteomes" id="UP000316916">
    <property type="component" value="Unassembled WGS sequence"/>
</dbReference>
<evidence type="ECO:0000313" key="2">
    <source>
        <dbReference type="Proteomes" id="UP000316916"/>
    </source>
</evidence>
<accession>A0A521BBC9</accession>
<reference evidence="1 2" key="1">
    <citation type="submission" date="2017-05" db="EMBL/GenBank/DDBJ databases">
        <authorList>
            <person name="Varghese N."/>
            <person name="Submissions S."/>
        </authorList>
    </citation>
    <scope>NUCLEOTIDE SEQUENCE [LARGE SCALE GENOMIC DNA]</scope>
    <source>
        <strain evidence="1 2">DSM 29371</strain>
    </source>
</reference>
<dbReference type="AlphaFoldDB" id="A0A521BBC9"/>
<sequence length="230" mass="26695">MLKFCFHLFIGIFDFYFEDMATYESLIKITGAVGDLVFYNLNGKNVVRKKSGFNKAAFKKNPSYEKVRQNSSEFGHCSKIGKVIRNTLDLYIKEAGDPLLYQKFAKVMTMIKDLDIISERGKRTVENGLKTEEGTKLLREFQLGTLPTISDCIRIEDQILYKKDDCVADKTIILTIKLDSENYSTEYTEEIISWDQQQKPFKKLFSENDLLLYFIVLKNDHDEITHMGFV</sequence>
<proteinExistence type="predicted"/>